<evidence type="ECO:0000256" key="1">
    <source>
        <dbReference type="SAM" id="Phobius"/>
    </source>
</evidence>
<proteinExistence type="predicted"/>
<feature type="transmembrane region" description="Helical" evidence="1">
    <location>
        <begin position="57"/>
        <end position="79"/>
    </location>
</feature>
<keyword evidence="1" id="KW-0812">Transmembrane</keyword>
<protein>
    <submittedName>
        <fullName evidence="2">Uncharacterized protein</fullName>
    </submittedName>
</protein>
<feature type="transmembrane region" description="Helical" evidence="1">
    <location>
        <begin position="9"/>
        <end position="26"/>
    </location>
</feature>
<keyword evidence="3" id="KW-1185">Reference proteome</keyword>
<dbReference type="EMBL" id="JPRO01000009">
    <property type="protein sequence ID" value="KFF03111.1"/>
    <property type="molecule type" value="Genomic_DNA"/>
</dbReference>
<keyword evidence="1" id="KW-0472">Membrane</keyword>
<accession>A0A085ZF97</accession>
<organism evidence="2 3">
    <name type="scientific">Chryseobacterium luteum</name>
    <dbReference type="NCBI Taxonomy" id="421531"/>
    <lineage>
        <taxon>Bacteria</taxon>
        <taxon>Pseudomonadati</taxon>
        <taxon>Bacteroidota</taxon>
        <taxon>Flavobacteriia</taxon>
        <taxon>Flavobacteriales</taxon>
        <taxon>Weeksellaceae</taxon>
        <taxon>Chryseobacterium group</taxon>
        <taxon>Chryseobacterium</taxon>
    </lineage>
</organism>
<evidence type="ECO:0000313" key="3">
    <source>
        <dbReference type="Proteomes" id="UP000028703"/>
    </source>
</evidence>
<comment type="caution">
    <text evidence="2">The sequence shown here is derived from an EMBL/GenBank/DDBJ whole genome shotgun (WGS) entry which is preliminary data.</text>
</comment>
<dbReference type="Proteomes" id="UP000028703">
    <property type="component" value="Unassembled WGS sequence"/>
</dbReference>
<keyword evidence="1" id="KW-1133">Transmembrane helix</keyword>
<evidence type="ECO:0000313" key="2">
    <source>
        <dbReference type="EMBL" id="KFF03111.1"/>
    </source>
</evidence>
<name>A0A085ZF97_9FLAO</name>
<dbReference type="eggNOG" id="ENOG502ZTZ0">
    <property type="taxonomic scope" value="Bacteria"/>
</dbReference>
<dbReference type="AlphaFoldDB" id="A0A085ZF97"/>
<dbReference type="STRING" id="421531.IX38_12120"/>
<gene>
    <name evidence="2" type="ORF">IX38_12120</name>
</gene>
<sequence>MIMKTFTKYDFYIQLLFLAAGVLAAVSEGILFFYFIVGIPQLISFIIRVFQKNKKTVGYIIYGIFIIPVWISLLMIFLFKHNHDVTDFFGSILMLSLFYSLIMAIIYVFHDSEYISF</sequence>
<reference evidence="2 3" key="1">
    <citation type="submission" date="2014-07" db="EMBL/GenBank/DDBJ databases">
        <title>Genome of Chryseobacterium luteum DSM 18605.</title>
        <authorList>
            <person name="Stropko S.J."/>
            <person name="Pipes S.E."/>
            <person name="Newman J.D."/>
        </authorList>
    </citation>
    <scope>NUCLEOTIDE SEQUENCE [LARGE SCALE GENOMIC DNA]</scope>
    <source>
        <strain evidence="2 3">DSM 18605</strain>
    </source>
</reference>
<feature type="transmembrane region" description="Helical" evidence="1">
    <location>
        <begin position="91"/>
        <end position="109"/>
    </location>
</feature>